<dbReference type="InterPro" id="IPR001680">
    <property type="entry name" value="WD40_rpt"/>
</dbReference>
<dbReference type="GO" id="GO:0003723">
    <property type="term" value="F:RNA binding"/>
    <property type="evidence" value="ECO:0007669"/>
    <property type="project" value="TreeGrafter"/>
</dbReference>
<dbReference type="GO" id="GO:0032040">
    <property type="term" value="C:small-subunit processome"/>
    <property type="evidence" value="ECO:0007669"/>
    <property type="project" value="TreeGrafter"/>
</dbReference>
<dbReference type="GO" id="GO:0034455">
    <property type="term" value="C:t-UTP complex"/>
    <property type="evidence" value="ECO:0007669"/>
    <property type="project" value="TreeGrafter"/>
</dbReference>
<dbReference type="PANTHER" id="PTHR44163">
    <property type="entry name" value="U3 SMALL NUCLEOLAR RNA-ASSOCIATED PROTEIN 4 HOMOLOG"/>
    <property type="match status" value="1"/>
</dbReference>
<evidence type="ECO:0000313" key="2">
    <source>
        <dbReference type="EMBL" id="WPK25771.1"/>
    </source>
</evidence>
<reference evidence="2 3" key="1">
    <citation type="submission" date="2023-10" db="EMBL/GenBank/DDBJ databases">
        <title>Draft Genome Sequence of Candida saopaulonensis from a very Premature Infant with Sepsis.</title>
        <authorList>
            <person name="Ning Y."/>
            <person name="Dai R."/>
            <person name="Xiao M."/>
            <person name="Xu Y."/>
            <person name="Yan Q."/>
            <person name="Zhang L."/>
        </authorList>
    </citation>
    <scope>NUCLEOTIDE SEQUENCE [LARGE SCALE GENOMIC DNA]</scope>
    <source>
        <strain evidence="2 3">19XY460</strain>
    </source>
</reference>
<dbReference type="EMBL" id="CP138897">
    <property type="protein sequence ID" value="WPK25771.1"/>
    <property type="molecule type" value="Genomic_DNA"/>
</dbReference>
<keyword evidence="1" id="KW-0853">WD repeat</keyword>
<dbReference type="Gene3D" id="2.130.10.10">
    <property type="entry name" value="YVTN repeat-like/Quinoprotein amine dehydrogenase"/>
    <property type="match status" value="2"/>
</dbReference>
<dbReference type="AlphaFoldDB" id="A0AAX4HBM1"/>
<accession>A0AAX4HBM1</accession>
<dbReference type="GO" id="GO:0000462">
    <property type="term" value="P:maturation of SSU-rRNA from tricistronic rRNA transcript (SSU-rRNA, 5.8S rRNA, LSU-rRNA)"/>
    <property type="evidence" value="ECO:0007669"/>
    <property type="project" value="InterPro"/>
</dbReference>
<dbReference type="RefSeq" id="XP_062878153.1">
    <property type="nucleotide sequence ID" value="XM_063022083.1"/>
</dbReference>
<keyword evidence="3" id="KW-1185">Reference proteome</keyword>
<dbReference type="GeneID" id="88174164"/>
<dbReference type="Proteomes" id="UP001338582">
    <property type="component" value="Chromosome 4"/>
</dbReference>
<dbReference type="KEGG" id="asau:88174164"/>
<dbReference type="GO" id="GO:0030686">
    <property type="term" value="C:90S preribosome"/>
    <property type="evidence" value="ECO:0007669"/>
    <property type="project" value="InterPro"/>
</dbReference>
<name>A0AAX4HBM1_9ASCO</name>
<protein>
    <recommendedName>
        <fullName evidence="4">U3 small nucleolar RNA-associated protein 4</fullName>
    </recommendedName>
</protein>
<evidence type="ECO:0000313" key="3">
    <source>
        <dbReference type="Proteomes" id="UP001338582"/>
    </source>
</evidence>
<dbReference type="PROSITE" id="PS50082">
    <property type="entry name" value="WD_REPEATS_2"/>
    <property type="match status" value="1"/>
</dbReference>
<proteinExistence type="predicted"/>
<feature type="repeat" description="WD" evidence="1">
    <location>
        <begin position="202"/>
        <end position="243"/>
    </location>
</feature>
<gene>
    <name evidence="2" type="ORF">PUMCH_003100</name>
</gene>
<organism evidence="2 3">
    <name type="scientific">Australozyma saopauloensis</name>
    <dbReference type="NCBI Taxonomy" id="291208"/>
    <lineage>
        <taxon>Eukaryota</taxon>
        <taxon>Fungi</taxon>
        <taxon>Dikarya</taxon>
        <taxon>Ascomycota</taxon>
        <taxon>Saccharomycotina</taxon>
        <taxon>Pichiomycetes</taxon>
        <taxon>Metschnikowiaceae</taxon>
        <taxon>Australozyma</taxon>
    </lineage>
</organism>
<dbReference type="SMART" id="SM00320">
    <property type="entry name" value="WD40"/>
    <property type="match status" value="7"/>
</dbReference>
<evidence type="ECO:0000256" key="1">
    <source>
        <dbReference type="PROSITE-ProRule" id="PRU00221"/>
    </source>
</evidence>
<dbReference type="InterPro" id="IPR046351">
    <property type="entry name" value="UTP4"/>
</dbReference>
<dbReference type="InterPro" id="IPR036322">
    <property type="entry name" value="WD40_repeat_dom_sf"/>
</dbReference>
<dbReference type="SUPFAM" id="SSF50978">
    <property type="entry name" value="WD40 repeat-like"/>
    <property type="match status" value="2"/>
</dbReference>
<dbReference type="InterPro" id="IPR015943">
    <property type="entry name" value="WD40/YVTN_repeat-like_dom_sf"/>
</dbReference>
<sequence length="720" mass="81157">MDIHRCRFVDYTPHIITALAFSHTSDSTKNAPAGLRLAVGRSNGDIEIWNPRFNWTHELTLPGARGRAVEGLVWSHTDGENPRLFSIGGSTYITEWDLKTGRPKANLNCNAGVIWCIDGNSSGSRLAVGCDDGSIVIINLAGGPGVMEFEFICQKQDLRVLGVRWYDDKTIIGGCADGKVRCWSLEEENRGRITGSMKVDRLKTESTLVWSIVCLPSKNQFVTGDSTGAVKFWDAKTHTLVQSFTTHEADVLCLSKDSTGNKIFSAGIDRRIHNYSYLESKNKKGSRWIHNDSRLLHLNDVRALEIFECKAYNFLVSGGVERSLIVQSVDKFQHGPYKKILMDQQISNIATCPDSELVALFQDQTVKVWRIGDEKHKLVAKITLSEDDNVTSISIAEYSEDVTVLVVSTINTVKTFSLTRTENKLQVRKYRDESFDSVVSGAKKVHIFDDCKLLIQTPEDELFIFQIGDTSIELIDEIETLDSEGSELKGGFDHFNAIRTFAFTNDCSRVAIARFNNTVELLSTNGSEEPRKLTTLSNLVHLMQFTDTESLVILSDDNKILELNTSLKQKTNLLTQWSQNNSEYLPNAFLKMDQKAQGMFVQGKKVWIYGSQWLSFFDLSLNLQVSKQKSKKRARDGLSIKENDVENLEEAYFEKDLATALIRREDVEYPGKGEMAFWMTQKYRPILKVDPWGEQGIVVIEREVFALPATAAFELPLMKI</sequence>
<evidence type="ECO:0008006" key="4">
    <source>
        <dbReference type="Google" id="ProtNLM"/>
    </source>
</evidence>
<dbReference type="PANTHER" id="PTHR44163:SF1">
    <property type="entry name" value="U3 SMALL NUCLEOLAR RNA-ASSOCIATED PROTEIN 4 HOMOLOG"/>
    <property type="match status" value="1"/>
</dbReference>
<dbReference type="Pfam" id="PF00400">
    <property type="entry name" value="WD40"/>
    <property type="match status" value="2"/>
</dbReference>